<dbReference type="Gene3D" id="1.10.287.110">
    <property type="entry name" value="DnaJ domain"/>
    <property type="match status" value="1"/>
</dbReference>
<feature type="region of interest" description="Disordered" evidence="7">
    <location>
        <begin position="391"/>
        <end position="418"/>
    </location>
</feature>
<dbReference type="SUPFAM" id="SSF49493">
    <property type="entry name" value="HSP40/DnaJ peptide-binding domain"/>
    <property type="match status" value="2"/>
</dbReference>
<dbReference type="Gene3D" id="2.10.230.10">
    <property type="entry name" value="Heat shock protein DnaJ, cysteine-rich domain"/>
    <property type="match status" value="1"/>
</dbReference>
<dbReference type="GO" id="GO:0008270">
    <property type="term" value="F:zinc ion binding"/>
    <property type="evidence" value="ECO:0007669"/>
    <property type="project" value="UniProtKB-KW"/>
</dbReference>
<dbReference type="AlphaFoldDB" id="A0ABD3MJ54"/>
<dbReference type="Gene3D" id="2.60.260.20">
    <property type="entry name" value="Urease metallochaperone UreE, N-terminal domain"/>
    <property type="match status" value="2"/>
</dbReference>
<keyword evidence="1 6" id="KW-0479">Metal-binding</keyword>
<evidence type="ECO:0000256" key="6">
    <source>
        <dbReference type="PROSITE-ProRule" id="PRU00546"/>
    </source>
</evidence>
<dbReference type="PRINTS" id="PR00625">
    <property type="entry name" value="JDOMAIN"/>
</dbReference>
<feature type="compositionally biased region" description="Low complexity" evidence="7">
    <location>
        <begin position="395"/>
        <end position="416"/>
    </location>
</feature>
<accession>A0ABD3MJ54</accession>
<feature type="domain" description="CR-type" evidence="9">
    <location>
        <begin position="159"/>
        <end position="241"/>
    </location>
</feature>
<proteinExistence type="inferred from homology"/>
<dbReference type="SMART" id="SM00271">
    <property type="entry name" value="DnaJ"/>
    <property type="match status" value="1"/>
</dbReference>
<keyword evidence="3 6" id="KW-0863">Zinc-finger</keyword>
<dbReference type="InterPro" id="IPR001305">
    <property type="entry name" value="HSP_DnaJ_Cys-rich_dom"/>
</dbReference>
<dbReference type="FunFam" id="2.10.230.10:FF:000002">
    <property type="entry name" value="Molecular chaperone DnaJ"/>
    <property type="match status" value="1"/>
</dbReference>
<dbReference type="InterPro" id="IPR001623">
    <property type="entry name" value="DnaJ_domain"/>
</dbReference>
<dbReference type="HAMAP" id="MF_01152">
    <property type="entry name" value="DnaJ"/>
    <property type="match status" value="1"/>
</dbReference>
<evidence type="ECO:0000256" key="7">
    <source>
        <dbReference type="SAM" id="MobiDB-lite"/>
    </source>
</evidence>
<dbReference type="SUPFAM" id="SSF46565">
    <property type="entry name" value="Chaperone J-domain"/>
    <property type="match status" value="1"/>
</dbReference>
<evidence type="ECO:0000259" key="9">
    <source>
        <dbReference type="PROSITE" id="PS51188"/>
    </source>
</evidence>
<dbReference type="Pfam" id="PF00226">
    <property type="entry name" value="DnaJ"/>
    <property type="match status" value="1"/>
</dbReference>
<feature type="region of interest" description="Disordered" evidence="7">
    <location>
        <begin position="640"/>
        <end position="664"/>
    </location>
</feature>
<dbReference type="CDD" id="cd10719">
    <property type="entry name" value="DnaJ_zf"/>
    <property type="match status" value="1"/>
</dbReference>
<feature type="compositionally biased region" description="Basic and acidic residues" evidence="7">
    <location>
        <begin position="254"/>
        <end position="266"/>
    </location>
</feature>
<feature type="compositionally biased region" description="Acidic residues" evidence="7">
    <location>
        <begin position="579"/>
        <end position="597"/>
    </location>
</feature>
<dbReference type="InterPro" id="IPR002939">
    <property type="entry name" value="DnaJ_C"/>
</dbReference>
<feature type="region of interest" description="Disordered" evidence="7">
    <location>
        <begin position="247"/>
        <end position="269"/>
    </location>
</feature>
<dbReference type="InterPro" id="IPR036410">
    <property type="entry name" value="HSP_DnaJ_Cys-rich_dom_sf"/>
</dbReference>
<feature type="region of interest" description="Disordered" evidence="7">
    <location>
        <begin position="575"/>
        <end position="602"/>
    </location>
</feature>
<dbReference type="SUPFAM" id="SSF57938">
    <property type="entry name" value="DnaJ/Hsp40 cysteine-rich domain"/>
    <property type="match status" value="1"/>
</dbReference>
<feature type="compositionally biased region" description="Basic residues" evidence="7">
    <location>
        <begin position="653"/>
        <end position="664"/>
    </location>
</feature>
<sequence>MSSRTSSNRDFYSILGVSRSADAAEIKSAYRKLAKKYHPDANPGKDTTTEFQEVNRAYEVLSDADQRKKYDMFGEAGVGSSAASEGGGPYGYGSPFGGAGFSQEVDLGDIFDTFFGGGGGPGAGFAGRGGARGGRRSGPMAGDDLRFDLELDFKKAIFGGEEKVRIRHLETCGTCTGSGVKPGAKVSTCSVCNGVGVTMQVTRTPLGNFQTQQTCSACRGTGQKIEEYCGTCSGEGTVSKTKQIKVDIPPGVEDGNKLRVRSEGDAGPKGGPAGDLYIFLKVKPDPNFRREGPEIYSDASISYVDAILGASLKVPVVDGEVTIKVPPGTQPEQVMRLKGNGAPVLGDSSKRGDHYVTMKIEIPSSLSKEEKELVEKLQALQEKKAGKKTGFFQASSSTLRSTTSTSLESSDQTEQSKAPFWQARQDCWRPDVRDVENISWGLPAKKKGTGSRGIPHRLNQEERLAFDQARRQGFLQVTGSAWRSQRRDAPLLNSYRSLMDARGRPMIVLHKMSPNSSSAGNDSDRLVVDLSPLRLPLEFERIERELKERVMAQFNVGSQKIDSDEDEFDEITLESSVESAEDDFDEISTENNADDENRDGWETRPLYQLPPYYLSWEVSRQQGKQIGKYLGNLFDSVEEKMTASKKPQGVKPGKGRRHGGYGIG</sequence>
<dbReference type="PANTHER" id="PTHR43096:SF10">
    <property type="entry name" value="CHAPERONE PROTEIN DNAJ A6, CHLOROPLASTIC"/>
    <property type="match status" value="1"/>
</dbReference>
<name>A0ABD3MJ54_9STRA</name>
<dbReference type="PANTHER" id="PTHR43096">
    <property type="entry name" value="DNAJ HOMOLOG 1, MITOCHONDRIAL-RELATED"/>
    <property type="match status" value="1"/>
</dbReference>
<dbReference type="CDD" id="cd06257">
    <property type="entry name" value="DnaJ"/>
    <property type="match status" value="1"/>
</dbReference>
<comment type="caution">
    <text evidence="10">The sequence shown here is derived from an EMBL/GenBank/DDBJ whole genome shotgun (WGS) entry which is preliminary data.</text>
</comment>
<dbReference type="NCBIfam" id="NF008035">
    <property type="entry name" value="PRK10767.1"/>
    <property type="match status" value="1"/>
</dbReference>
<keyword evidence="2" id="KW-0677">Repeat</keyword>
<evidence type="ECO:0000256" key="4">
    <source>
        <dbReference type="ARBA" id="ARBA00022833"/>
    </source>
</evidence>
<dbReference type="InterPro" id="IPR036869">
    <property type="entry name" value="J_dom_sf"/>
</dbReference>
<dbReference type="InterPro" id="IPR012724">
    <property type="entry name" value="DnaJ"/>
</dbReference>
<organism evidence="10 11">
    <name type="scientific">Discostella pseudostelligera</name>
    <dbReference type="NCBI Taxonomy" id="259834"/>
    <lineage>
        <taxon>Eukaryota</taxon>
        <taxon>Sar</taxon>
        <taxon>Stramenopiles</taxon>
        <taxon>Ochrophyta</taxon>
        <taxon>Bacillariophyta</taxon>
        <taxon>Coscinodiscophyceae</taxon>
        <taxon>Thalassiosirophycidae</taxon>
        <taxon>Stephanodiscales</taxon>
        <taxon>Stephanodiscaceae</taxon>
        <taxon>Discostella</taxon>
    </lineage>
</organism>
<dbReference type="PROSITE" id="PS51188">
    <property type="entry name" value="ZF_CR"/>
    <property type="match status" value="1"/>
</dbReference>
<evidence type="ECO:0000313" key="11">
    <source>
        <dbReference type="Proteomes" id="UP001530293"/>
    </source>
</evidence>
<dbReference type="CDD" id="cd10747">
    <property type="entry name" value="DnaJ_C"/>
    <property type="match status" value="1"/>
</dbReference>
<feature type="domain" description="J" evidence="8">
    <location>
        <begin position="10"/>
        <end position="74"/>
    </location>
</feature>
<dbReference type="NCBIfam" id="TIGR02349">
    <property type="entry name" value="DnaJ_bact"/>
    <property type="match status" value="1"/>
</dbReference>
<evidence type="ECO:0000256" key="1">
    <source>
        <dbReference type="ARBA" id="ARBA00022723"/>
    </source>
</evidence>
<dbReference type="PROSITE" id="PS00636">
    <property type="entry name" value="DNAJ_1"/>
    <property type="match status" value="1"/>
</dbReference>
<dbReference type="EMBL" id="JALLBG020000130">
    <property type="protein sequence ID" value="KAL3762836.1"/>
    <property type="molecule type" value="Genomic_DNA"/>
</dbReference>
<dbReference type="Proteomes" id="UP001530293">
    <property type="component" value="Unassembled WGS sequence"/>
</dbReference>
<dbReference type="FunFam" id="2.60.260.20:FF:000009">
    <property type="entry name" value="Putative Mitochondrial DnaJ chaperone"/>
    <property type="match status" value="1"/>
</dbReference>
<dbReference type="InterPro" id="IPR018253">
    <property type="entry name" value="DnaJ_domain_CS"/>
</dbReference>
<reference evidence="10 11" key="1">
    <citation type="submission" date="2024-10" db="EMBL/GenBank/DDBJ databases">
        <title>Updated reference genomes for cyclostephanoid diatoms.</title>
        <authorList>
            <person name="Roberts W.R."/>
            <person name="Alverson A.J."/>
        </authorList>
    </citation>
    <scope>NUCLEOTIDE SEQUENCE [LARGE SCALE GENOMIC DNA]</scope>
    <source>
        <strain evidence="10 11">AJA232-27</strain>
    </source>
</reference>
<evidence type="ECO:0000256" key="3">
    <source>
        <dbReference type="ARBA" id="ARBA00022771"/>
    </source>
</evidence>
<dbReference type="Pfam" id="PF01556">
    <property type="entry name" value="DnaJ_C"/>
    <property type="match status" value="1"/>
</dbReference>
<dbReference type="PROSITE" id="PS50076">
    <property type="entry name" value="DNAJ_2"/>
    <property type="match status" value="1"/>
</dbReference>
<keyword evidence="4 6" id="KW-0862">Zinc</keyword>
<evidence type="ECO:0000256" key="2">
    <source>
        <dbReference type="ARBA" id="ARBA00022737"/>
    </source>
</evidence>
<keyword evidence="11" id="KW-1185">Reference proteome</keyword>
<dbReference type="FunFam" id="2.60.260.20:FF:000005">
    <property type="entry name" value="Chaperone protein dnaJ 1, mitochondrial"/>
    <property type="match status" value="1"/>
</dbReference>
<dbReference type="Pfam" id="PF00684">
    <property type="entry name" value="DnaJ_CXXCXGXG"/>
    <property type="match status" value="1"/>
</dbReference>
<dbReference type="InterPro" id="IPR008971">
    <property type="entry name" value="HSP40/DnaJ_pept-bd"/>
</dbReference>
<evidence type="ECO:0000313" key="10">
    <source>
        <dbReference type="EMBL" id="KAL3762836.1"/>
    </source>
</evidence>
<keyword evidence="5" id="KW-0143">Chaperone</keyword>
<gene>
    <name evidence="10" type="ORF">ACHAWU_000983</name>
</gene>
<evidence type="ECO:0000256" key="5">
    <source>
        <dbReference type="ARBA" id="ARBA00023186"/>
    </source>
</evidence>
<feature type="zinc finger region" description="CR-type" evidence="6">
    <location>
        <begin position="159"/>
        <end position="241"/>
    </location>
</feature>
<evidence type="ECO:0000259" key="8">
    <source>
        <dbReference type="PROSITE" id="PS50076"/>
    </source>
</evidence>
<protein>
    <submittedName>
        <fullName evidence="10">Uncharacterized protein</fullName>
    </submittedName>
</protein>